<comment type="caution">
    <text evidence="11">The sequence shown here is derived from an EMBL/GenBank/DDBJ whole genome shotgun (WGS) entry which is preliminary data.</text>
</comment>
<proteinExistence type="inferred from homology"/>
<keyword evidence="3 9" id="KW-0732">Signal</keyword>
<feature type="signal peptide" evidence="9">
    <location>
        <begin position="1"/>
        <end position="37"/>
    </location>
</feature>
<dbReference type="PANTHER" id="PTHR30332">
    <property type="entry name" value="PROBABLE GENERAL SECRETION PATHWAY PROTEIN D"/>
    <property type="match status" value="1"/>
</dbReference>
<comment type="similarity">
    <text evidence="6">Belongs to the bacterial secretin family.</text>
</comment>
<evidence type="ECO:0000256" key="1">
    <source>
        <dbReference type="ARBA" id="ARBA00004370"/>
    </source>
</evidence>
<evidence type="ECO:0000256" key="5">
    <source>
        <dbReference type="ARBA" id="ARBA00023237"/>
    </source>
</evidence>
<evidence type="ECO:0000256" key="3">
    <source>
        <dbReference type="ARBA" id="ARBA00022729"/>
    </source>
</evidence>
<evidence type="ECO:0000256" key="9">
    <source>
        <dbReference type="SAM" id="SignalP"/>
    </source>
</evidence>
<feature type="chain" id="PRO_5046050325" description="Secretin/TonB short N-terminal domain-containing protein" evidence="9">
    <location>
        <begin position="38"/>
        <end position="742"/>
    </location>
</feature>
<dbReference type="Pfam" id="PF00263">
    <property type="entry name" value="Secretin"/>
    <property type="match status" value="1"/>
</dbReference>
<dbReference type="InterPro" id="IPR004846">
    <property type="entry name" value="T2SS/T3SS_dom"/>
</dbReference>
<dbReference type="EMBL" id="WTPX01000018">
    <property type="protein sequence ID" value="NNJ24849.1"/>
    <property type="molecule type" value="Genomic_DNA"/>
</dbReference>
<feature type="region of interest" description="Disordered" evidence="8">
    <location>
        <begin position="640"/>
        <end position="742"/>
    </location>
</feature>
<dbReference type="InterPro" id="IPR050810">
    <property type="entry name" value="Bact_Secretion_Sys_Channel"/>
</dbReference>
<evidence type="ECO:0000313" key="11">
    <source>
        <dbReference type="EMBL" id="NNJ24849.1"/>
    </source>
</evidence>
<evidence type="ECO:0000256" key="2">
    <source>
        <dbReference type="ARBA" id="ARBA00022448"/>
    </source>
</evidence>
<evidence type="ECO:0000256" key="4">
    <source>
        <dbReference type="ARBA" id="ARBA00023136"/>
    </source>
</evidence>
<dbReference type="Gene3D" id="3.30.1370.120">
    <property type="match status" value="2"/>
</dbReference>
<gene>
    <name evidence="11" type="ORF">LzC2_09090</name>
</gene>
<dbReference type="PRINTS" id="PR00811">
    <property type="entry name" value="BCTERIALGSPD"/>
</dbReference>
<feature type="domain" description="Secretin/TonB short N-terminal" evidence="10">
    <location>
        <begin position="81"/>
        <end position="129"/>
    </location>
</feature>
<accession>A0ABX1V9S6</accession>
<reference evidence="11 12" key="1">
    <citation type="journal article" date="2020" name="Syst. Appl. Microbiol.">
        <title>Alienimonas chondri sp. nov., a novel planctomycete isolated from the biofilm of the red alga Chondrus crispus.</title>
        <authorList>
            <person name="Vitorino I."/>
            <person name="Albuquerque L."/>
            <person name="Wiegand S."/>
            <person name="Kallscheuer N."/>
            <person name="da Costa M.S."/>
            <person name="Lobo-da-Cunha A."/>
            <person name="Jogler C."/>
            <person name="Lage O.M."/>
        </authorList>
    </citation>
    <scope>NUCLEOTIDE SEQUENCE [LARGE SCALE GENOMIC DNA]</scope>
    <source>
        <strain evidence="11 12">LzC2</strain>
    </source>
</reference>
<protein>
    <recommendedName>
        <fullName evidence="10">Secretin/TonB short N-terminal domain-containing protein</fullName>
    </recommendedName>
</protein>
<dbReference type="InterPro" id="IPR005644">
    <property type="entry name" value="NolW-like"/>
</dbReference>
<dbReference type="InterPro" id="IPR038591">
    <property type="entry name" value="NolW-like_sf"/>
</dbReference>
<evidence type="ECO:0000259" key="10">
    <source>
        <dbReference type="SMART" id="SM00965"/>
    </source>
</evidence>
<dbReference type="Pfam" id="PF03958">
    <property type="entry name" value="Secretin_N"/>
    <property type="match status" value="1"/>
</dbReference>
<dbReference type="Proteomes" id="UP000609651">
    <property type="component" value="Unassembled WGS sequence"/>
</dbReference>
<keyword evidence="4" id="KW-0472">Membrane</keyword>
<name>A0ABX1V9S6_9PLAN</name>
<comment type="subcellular location">
    <subcellularLocation>
        <location evidence="7">Cell outer membrane</location>
    </subcellularLocation>
    <subcellularLocation>
        <location evidence="1">Membrane</location>
    </subcellularLocation>
</comment>
<feature type="compositionally biased region" description="Low complexity" evidence="8">
    <location>
        <begin position="684"/>
        <end position="709"/>
    </location>
</feature>
<keyword evidence="12" id="KW-1185">Reference proteome</keyword>
<organism evidence="11 12">
    <name type="scientific">Alienimonas chondri</name>
    <dbReference type="NCBI Taxonomy" id="2681879"/>
    <lineage>
        <taxon>Bacteria</taxon>
        <taxon>Pseudomonadati</taxon>
        <taxon>Planctomycetota</taxon>
        <taxon>Planctomycetia</taxon>
        <taxon>Planctomycetales</taxon>
        <taxon>Planctomycetaceae</taxon>
        <taxon>Alienimonas</taxon>
    </lineage>
</organism>
<dbReference type="InterPro" id="IPR001775">
    <property type="entry name" value="GspD/PilQ"/>
</dbReference>
<keyword evidence="2 7" id="KW-0813">Transport</keyword>
<keyword evidence="5" id="KW-0998">Cell outer membrane</keyword>
<dbReference type="InterPro" id="IPR011662">
    <property type="entry name" value="Secretin/TonB_short_N"/>
</dbReference>
<evidence type="ECO:0000256" key="7">
    <source>
        <dbReference type="RuleBase" id="RU004004"/>
    </source>
</evidence>
<evidence type="ECO:0000256" key="8">
    <source>
        <dbReference type="SAM" id="MobiDB-lite"/>
    </source>
</evidence>
<evidence type="ECO:0000313" key="12">
    <source>
        <dbReference type="Proteomes" id="UP000609651"/>
    </source>
</evidence>
<evidence type="ECO:0000256" key="6">
    <source>
        <dbReference type="RuleBase" id="RU004003"/>
    </source>
</evidence>
<sequence>MAMSRTTAPRRSASVCAGMICLTVAALFCSERAPAFAQTAASTVPGLTAATRAKLNRRITLTLPGVPLREALMSVREVAELNLVINQELAGTVDVSFRDAPVHEVLDTLLLSRGLGYRPVGDGLVVVPIADLGAGNPLLASEVFSTPSVDPIQLLPIVEEMLSPEGRAHAMTAGRSLVVFDYPARIDAIRTQVERLDAAAASRTSVEEQAAAARLLTVPSSRGPGGRAGAGDGQPLDSVVVRLLYVPAAEMAVALAPLLGENGRVSAMDNEDRLLVVDSPANLRAIQSAMQSLDVPRVQVRIRALIYDCAIEDGRDLGLNWGGSLRGRSFAADGTPMQSIAFSGVTAAGVVNPTAAGAVVAAATASRYLDLTSTLRALNESKDSRLLADPNVVVLNHERADIKIVTEVPYQELTQSALGGAIGTTSFREAGVRLEVTPHIAPDRTVTMLVHPEFSVLSGFTPETNAPIIDTREATTTVRIADRETLVLGGLRQRSKVRTKTSLPFFGAIPVAGRLFRQNDFEVRESELLVFLTPEIVGPCYSGDYRETGVAVFGHSELEATPLHPQSMGTDAALREDRCAWDNCHFDKALRRGPWGTSGEAHCDLPAEVFAAPVVTGLIGPEYGESEYGESHYGEREFGEGAVIPPAPAPPSAPHWSEPTYGEPTRTRSLPSPSPYEGSQSFTAPPRSSVPPSARSQNPSDASSAALRPIPAPAPLAVPPPAFPQMGDEPSPGADAAIPAPF</sequence>
<feature type="compositionally biased region" description="Pro residues" evidence="8">
    <location>
        <begin position="710"/>
        <end position="723"/>
    </location>
</feature>
<dbReference type="SMART" id="SM00965">
    <property type="entry name" value="STN"/>
    <property type="match status" value="1"/>
</dbReference>
<dbReference type="PANTHER" id="PTHR30332:SF24">
    <property type="entry name" value="SECRETIN GSPD-RELATED"/>
    <property type="match status" value="1"/>
</dbReference>